<gene>
    <name evidence="1" type="ORF">IEO21_09510</name>
</gene>
<reference evidence="1" key="1">
    <citation type="submission" date="2020-11" db="EMBL/GenBank/DDBJ databases">
        <authorList>
            <person name="Koelle M."/>
            <person name="Horta M.A.C."/>
            <person name="Nowrousian M."/>
            <person name="Ohm R.A."/>
            <person name="Benz P."/>
            <person name="Pilgard A."/>
        </authorList>
    </citation>
    <scope>NUCLEOTIDE SEQUENCE</scope>
    <source>
        <strain evidence="1">FPRL280</strain>
    </source>
</reference>
<dbReference type="Proteomes" id="UP000639403">
    <property type="component" value="Unassembled WGS sequence"/>
</dbReference>
<dbReference type="AlphaFoldDB" id="A0A8H7NU68"/>
<reference evidence="1" key="2">
    <citation type="journal article" name="Front. Microbiol.">
        <title>Degradative Capacity of Two Strains of Rhodonia placenta: From Phenotype to Genotype.</title>
        <authorList>
            <person name="Kolle M."/>
            <person name="Horta M.A.C."/>
            <person name="Nowrousian M."/>
            <person name="Ohm R.A."/>
            <person name="Benz J.P."/>
            <person name="Pilgard A."/>
        </authorList>
    </citation>
    <scope>NUCLEOTIDE SEQUENCE</scope>
    <source>
        <strain evidence="1">FPRL280</strain>
    </source>
</reference>
<name>A0A8H7NU68_9APHY</name>
<dbReference type="Gene3D" id="3.40.50.300">
    <property type="entry name" value="P-loop containing nucleotide triphosphate hydrolases"/>
    <property type="match status" value="1"/>
</dbReference>
<evidence type="ECO:0000313" key="2">
    <source>
        <dbReference type="Proteomes" id="UP000639403"/>
    </source>
</evidence>
<comment type="caution">
    <text evidence="1">The sequence shown here is derived from an EMBL/GenBank/DDBJ whole genome shotgun (WGS) entry which is preliminary data.</text>
</comment>
<accession>A0A8H7NU68</accession>
<protein>
    <submittedName>
        <fullName evidence="1">Uncharacterized protein</fullName>
    </submittedName>
</protein>
<organism evidence="1 2">
    <name type="scientific">Rhodonia placenta</name>
    <dbReference type="NCBI Taxonomy" id="104341"/>
    <lineage>
        <taxon>Eukaryota</taxon>
        <taxon>Fungi</taxon>
        <taxon>Dikarya</taxon>
        <taxon>Basidiomycota</taxon>
        <taxon>Agaricomycotina</taxon>
        <taxon>Agaricomycetes</taxon>
        <taxon>Polyporales</taxon>
        <taxon>Adustoporiaceae</taxon>
        <taxon>Rhodonia</taxon>
    </lineage>
</organism>
<dbReference type="EMBL" id="JADOXO010000466">
    <property type="protein sequence ID" value="KAF9803965.1"/>
    <property type="molecule type" value="Genomic_DNA"/>
</dbReference>
<proteinExistence type="predicted"/>
<dbReference type="InterPro" id="IPR027417">
    <property type="entry name" value="P-loop_NTPase"/>
</dbReference>
<sequence>MGISLQSFNIPHFPSLIIAMSKPAHLVLVKYSPAKPAIIFCVISMSMLPAADNILTHCDAGDDNNRYPNIYEADLQAHLDHVADNSLAETEAFYRSLP</sequence>
<evidence type="ECO:0000313" key="1">
    <source>
        <dbReference type="EMBL" id="KAF9803965.1"/>
    </source>
</evidence>